<evidence type="ECO:0000256" key="1">
    <source>
        <dbReference type="SAM" id="MobiDB-lite"/>
    </source>
</evidence>
<name>A0A9J6DBI6_RHIMP</name>
<comment type="caution">
    <text evidence="3">The sequence shown here is derived from an EMBL/GenBank/DDBJ whole genome shotgun (WGS) entry which is preliminary data.</text>
</comment>
<keyword evidence="2" id="KW-1133">Transmembrane helix</keyword>
<feature type="transmembrane region" description="Helical" evidence="2">
    <location>
        <begin position="59"/>
        <end position="78"/>
    </location>
</feature>
<dbReference type="AlphaFoldDB" id="A0A9J6DBI6"/>
<feature type="compositionally biased region" description="Polar residues" evidence="1">
    <location>
        <begin position="537"/>
        <end position="555"/>
    </location>
</feature>
<feature type="compositionally biased region" description="Low complexity" evidence="1">
    <location>
        <begin position="463"/>
        <end position="490"/>
    </location>
</feature>
<accession>A0A9J6DBI6</accession>
<protein>
    <submittedName>
        <fullName evidence="3">Uncharacterized protein</fullName>
    </submittedName>
</protein>
<dbReference type="EMBL" id="JABSTU010000010">
    <property type="protein sequence ID" value="KAH8019525.1"/>
    <property type="molecule type" value="Genomic_DNA"/>
</dbReference>
<feature type="compositionally biased region" description="Polar residues" evidence="1">
    <location>
        <begin position="643"/>
        <end position="653"/>
    </location>
</feature>
<evidence type="ECO:0000313" key="4">
    <source>
        <dbReference type="Proteomes" id="UP000821866"/>
    </source>
</evidence>
<evidence type="ECO:0000256" key="2">
    <source>
        <dbReference type="SAM" id="Phobius"/>
    </source>
</evidence>
<organism evidence="3 4">
    <name type="scientific">Rhipicephalus microplus</name>
    <name type="common">Cattle tick</name>
    <name type="synonym">Boophilus microplus</name>
    <dbReference type="NCBI Taxonomy" id="6941"/>
    <lineage>
        <taxon>Eukaryota</taxon>
        <taxon>Metazoa</taxon>
        <taxon>Ecdysozoa</taxon>
        <taxon>Arthropoda</taxon>
        <taxon>Chelicerata</taxon>
        <taxon>Arachnida</taxon>
        <taxon>Acari</taxon>
        <taxon>Parasitiformes</taxon>
        <taxon>Ixodida</taxon>
        <taxon>Ixodoidea</taxon>
        <taxon>Ixodidae</taxon>
        <taxon>Rhipicephalinae</taxon>
        <taxon>Rhipicephalus</taxon>
        <taxon>Boophilus</taxon>
    </lineage>
</organism>
<reference evidence="3" key="1">
    <citation type="journal article" date="2020" name="Cell">
        <title>Large-Scale Comparative Analyses of Tick Genomes Elucidate Their Genetic Diversity and Vector Capacities.</title>
        <authorList>
            <consortium name="Tick Genome and Microbiome Consortium (TIGMIC)"/>
            <person name="Jia N."/>
            <person name="Wang J."/>
            <person name="Shi W."/>
            <person name="Du L."/>
            <person name="Sun Y."/>
            <person name="Zhan W."/>
            <person name="Jiang J.F."/>
            <person name="Wang Q."/>
            <person name="Zhang B."/>
            <person name="Ji P."/>
            <person name="Bell-Sakyi L."/>
            <person name="Cui X.M."/>
            <person name="Yuan T.T."/>
            <person name="Jiang B.G."/>
            <person name="Yang W.F."/>
            <person name="Lam T.T."/>
            <person name="Chang Q.C."/>
            <person name="Ding S.J."/>
            <person name="Wang X.J."/>
            <person name="Zhu J.G."/>
            <person name="Ruan X.D."/>
            <person name="Zhao L."/>
            <person name="Wei J.T."/>
            <person name="Ye R.Z."/>
            <person name="Que T.C."/>
            <person name="Du C.H."/>
            <person name="Zhou Y.H."/>
            <person name="Cheng J.X."/>
            <person name="Dai P.F."/>
            <person name="Guo W.B."/>
            <person name="Han X.H."/>
            <person name="Huang E.J."/>
            <person name="Li L.F."/>
            <person name="Wei W."/>
            <person name="Gao Y.C."/>
            <person name="Liu J.Z."/>
            <person name="Shao H.Z."/>
            <person name="Wang X."/>
            <person name="Wang C.C."/>
            <person name="Yang T.C."/>
            <person name="Huo Q.B."/>
            <person name="Li W."/>
            <person name="Chen H.Y."/>
            <person name="Chen S.E."/>
            <person name="Zhou L.G."/>
            <person name="Ni X.B."/>
            <person name="Tian J.H."/>
            <person name="Sheng Y."/>
            <person name="Liu T."/>
            <person name="Pan Y.S."/>
            <person name="Xia L.Y."/>
            <person name="Li J."/>
            <person name="Zhao F."/>
            <person name="Cao W.C."/>
        </authorList>
    </citation>
    <scope>NUCLEOTIDE SEQUENCE</scope>
    <source>
        <strain evidence="3">Rmic-2018</strain>
    </source>
</reference>
<feature type="region of interest" description="Disordered" evidence="1">
    <location>
        <begin position="453"/>
        <end position="492"/>
    </location>
</feature>
<feature type="region of interest" description="Disordered" evidence="1">
    <location>
        <begin position="508"/>
        <end position="597"/>
    </location>
</feature>
<sequence length="653" mass="70546">MRFSQLHRGAAHNIVSISKAVAFSPVCQGGRSCSSGGSMNEIAPPPEYRLNQRVVLKSILIGIGTFFVFAAILITLAITTNAPYFQFIIMGLAVSTLATAFCKAEGPWEPMMPYRRLCKPGLEAQAPVFVEETSLVYPPSPSIKSVTHSDPWLCTSTKTTLRSSFSSPGRHSQVDDTSTAACLLSGFLPLKPSAVVHSQSTTTHDNPSQCEQVTRGSCHRPYGCHESYVQRTTYEKFHKVSDNINIIKCIERSEVVNMETAMAPSPEPPSMTIQMEEPVEPVMHENKKRRLLWDSFRRNDDKIIVKKFTPSKIEDSESKAGLLYEKSAAPTDPLCSTRGPRSIADSSEFAKIIANIERHSSEANNPYGIMHKHKVDGAAAASQRRASHEKRTTKTSASKGEQALGACHISATKVGKQTAGAQVIGILNSSESSGSSCGVDDATTSGVAFFWNEQTSPLPDEPSPGSSSPMISGPESSGLSSGGSRMSLVGYTSPKDADQQYLIEGFPKSKSSWDEGLNPGSSILPFRTNKAAEGSVSKGSSRRTTTFKMAVSSATHPEEKEIWASPSWSPARNRSAGGEKASQTSLQDYCPQSSGDDHFRTSPLMKANLQEFACGITRHPNTWLPHQGAERIDSGVQMATGDGDNSPTKKSKK</sequence>
<keyword evidence="2" id="KW-0472">Membrane</keyword>
<dbReference type="Proteomes" id="UP000821866">
    <property type="component" value="Chromosome 8"/>
</dbReference>
<feature type="region of interest" description="Disordered" evidence="1">
    <location>
        <begin position="376"/>
        <end position="401"/>
    </location>
</feature>
<gene>
    <name evidence="3" type="ORF">HPB51_019952</name>
</gene>
<feature type="region of interest" description="Disordered" evidence="1">
    <location>
        <begin position="621"/>
        <end position="653"/>
    </location>
</feature>
<proteinExistence type="predicted"/>
<feature type="compositionally biased region" description="Polar residues" evidence="1">
    <location>
        <begin position="581"/>
        <end position="594"/>
    </location>
</feature>
<evidence type="ECO:0000313" key="3">
    <source>
        <dbReference type="EMBL" id="KAH8019525.1"/>
    </source>
</evidence>
<reference evidence="3" key="2">
    <citation type="submission" date="2021-09" db="EMBL/GenBank/DDBJ databases">
        <authorList>
            <person name="Jia N."/>
            <person name="Wang J."/>
            <person name="Shi W."/>
            <person name="Du L."/>
            <person name="Sun Y."/>
            <person name="Zhan W."/>
            <person name="Jiang J."/>
            <person name="Wang Q."/>
            <person name="Zhang B."/>
            <person name="Ji P."/>
            <person name="Sakyi L.B."/>
            <person name="Cui X."/>
            <person name="Yuan T."/>
            <person name="Jiang B."/>
            <person name="Yang W."/>
            <person name="Lam T.T.-Y."/>
            <person name="Chang Q."/>
            <person name="Ding S."/>
            <person name="Wang X."/>
            <person name="Zhu J."/>
            <person name="Ruan X."/>
            <person name="Zhao L."/>
            <person name="Wei J."/>
            <person name="Que T."/>
            <person name="Du C."/>
            <person name="Cheng J."/>
            <person name="Dai P."/>
            <person name="Han X."/>
            <person name="Huang E."/>
            <person name="Gao Y."/>
            <person name="Liu J."/>
            <person name="Shao H."/>
            <person name="Ye R."/>
            <person name="Li L."/>
            <person name="Wei W."/>
            <person name="Wang X."/>
            <person name="Wang C."/>
            <person name="Huo Q."/>
            <person name="Li W."/>
            <person name="Guo W."/>
            <person name="Chen H."/>
            <person name="Chen S."/>
            <person name="Zhou L."/>
            <person name="Zhou L."/>
            <person name="Ni X."/>
            <person name="Tian J."/>
            <person name="Zhou Y."/>
            <person name="Sheng Y."/>
            <person name="Liu T."/>
            <person name="Pan Y."/>
            <person name="Xia L."/>
            <person name="Li J."/>
            <person name="Zhao F."/>
            <person name="Cao W."/>
        </authorList>
    </citation>
    <scope>NUCLEOTIDE SEQUENCE</scope>
    <source>
        <strain evidence="3">Rmic-2018</strain>
        <tissue evidence="3">Larvae</tissue>
    </source>
</reference>
<keyword evidence="2" id="KW-0812">Transmembrane</keyword>
<keyword evidence="4" id="KW-1185">Reference proteome</keyword>